<sequence>MSAPAPAPGKPWPPYVVPLIGVGLVAAVVVGVVAFGSSTTMSDGSDVTAPDPNLKEIATGVQVRDLKTGTGDLCPPGAKVKAHYTGWLVDGTVFDSSKDRGKPAEFDLNRVVAGWQKGIPGMRKGGVRKLVIAPEMAYGANPPPGSKVTKNAVLIFEVELLAFAPPDDAGKGGEDGGGRAGPEKLSDGTAPGAEDTALKDIGGGLKVRDLKVGSGAECRPGATVLAHYTGWLTSGKVFDSSVARGAPIDFSLNEVVAGWQRGIPGMKVGGVRKLVIPPDLAYGSQNKPGIPPNSTLVFEVELVGLP</sequence>
<feature type="compositionally biased region" description="Basic and acidic residues" evidence="7">
    <location>
        <begin position="168"/>
        <end position="186"/>
    </location>
</feature>
<feature type="domain" description="PPIase FKBP-type" evidence="9">
    <location>
        <begin position="221"/>
        <end position="306"/>
    </location>
</feature>
<dbReference type="PANTHER" id="PTHR43811">
    <property type="entry name" value="FKBP-TYPE PEPTIDYL-PROLYL CIS-TRANS ISOMERASE FKPA"/>
    <property type="match status" value="1"/>
</dbReference>
<keyword evidence="8" id="KW-1133">Transmembrane helix</keyword>
<dbReference type="FunFam" id="3.10.50.40:FF:000006">
    <property type="entry name" value="Peptidyl-prolyl cis-trans isomerase"/>
    <property type="match status" value="1"/>
</dbReference>
<dbReference type="KEGG" id="uli:ETAA1_53520"/>
<dbReference type="PANTHER" id="PTHR43811:SF19">
    <property type="entry name" value="39 KDA FK506-BINDING NUCLEAR PROTEIN"/>
    <property type="match status" value="1"/>
</dbReference>
<keyword evidence="8" id="KW-0812">Transmembrane</keyword>
<evidence type="ECO:0000256" key="7">
    <source>
        <dbReference type="SAM" id="MobiDB-lite"/>
    </source>
</evidence>
<dbReference type="PROSITE" id="PS50059">
    <property type="entry name" value="FKBP_PPIASE"/>
    <property type="match status" value="2"/>
</dbReference>
<keyword evidence="11" id="KW-1185">Reference proteome</keyword>
<evidence type="ECO:0000313" key="11">
    <source>
        <dbReference type="Proteomes" id="UP000319576"/>
    </source>
</evidence>
<keyword evidence="8" id="KW-0472">Membrane</keyword>
<accession>A0A517Y0S3</accession>
<name>A0A517Y0S3_9BACT</name>
<dbReference type="InterPro" id="IPR046357">
    <property type="entry name" value="PPIase_dom_sf"/>
</dbReference>
<reference evidence="10 11" key="1">
    <citation type="submission" date="2019-02" db="EMBL/GenBank/DDBJ databases">
        <title>Deep-cultivation of Planctomycetes and their phenomic and genomic characterization uncovers novel biology.</title>
        <authorList>
            <person name="Wiegand S."/>
            <person name="Jogler M."/>
            <person name="Boedeker C."/>
            <person name="Pinto D."/>
            <person name="Vollmers J."/>
            <person name="Rivas-Marin E."/>
            <person name="Kohn T."/>
            <person name="Peeters S.H."/>
            <person name="Heuer A."/>
            <person name="Rast P."/>
            <person name="Oberbeckmann S."/>
            <person name="Bunk B."/>
            <person name="Jeske O."/>
            <person name="Meyerdierks A."/>
            <person name="Storesund J.E."/>
            <person name="Kallscheuer N."/>
            <person name="Luecker S."/>
            <person name="Lage O.M."/>
            <person name="Pohl T."/>
            <person name="Merkel B.J."/>
            <person name="Hornburger P."/>
            <person name="Mueller R.-W."/>
            <person name="Bruemmer F."/>
            <person name="Labrenz M."/>
            <person name="Spormann A.M."/>
            <person name="Op den Camp H."/>
            <person name="Overmann J."/>
            <person name="Amann R."/>
            <person name="Jetten M.S.M."/>
            <person name="Mascher T."/>
            <person name="Medema M.H."/>
            <person name="Devos D.P."/>
            <person name="Kaster A.-K."/>
            <person name="Ovreas L."/>
            <person name="Rohde M."/>
            <person name="Galperin M.Y."/>
            <person name="Jogler C."/>
        </authorList>
    </citation>
    <scope>NUCLEOTIDE SEQUENCE [LARGE SCALE GENOMIC DNA]</scope>
    <source>
        <strain evidence="10 11">ETA_A1</strain>
    </source>
</reference>
<evidence type="ECO:0000256" key="4">
    <source>
        <dbReference type="ARBA" id="ARBA00023235"/>
    </source>
</evidence>
<evidence type="ECO:0000256" key="1">
    <source>
        <dbReference type="ARBA" id="ARBA00000971"/>
    </source>
</evidence>
<dbReference type="Gene3D" id="3.10.50.40">
    <property type="match status" value="2"/>
</dbReference>
<dbReference type="GO" id="GO:0003755">
    <property type="term" value="F:peptidyl-prolyl cis-trans isomerase activity"/>
    <property type="evidence" value="ECO:0007669"/>
    <property type="project" value="UniProtKB-UniRule"/>
</dbReference>
<comment type="catalytic activity">
    <reaction evidence="1 5 6">
        <text>[protein]-peptidylproline (omega=180) = [protein]-peptidylproline (omega=0)</text>
        <dbReference type="Rhea" id="RHEA:16237"/>
        <dbReference type="Rhea" id="RHEA-COMP:10747"/>
        <dbReference type="Rhea" id="RHEA-COMP:10748"/>
        <dbReference type="ChEBI" id="CHEBI:83833"/>
        <dbReference type="ChEBI" id="CHEBI:83834"/>
        <dbReference type="EC" id="5.2.1.8"/>
    </reaction>
</comment>
<dbReference type="InterPro" id="IPR001179">
    <property type="entry name" value="PPIase_FKBP_dom"/>
</dbReference>
<dbReference type="Pfam" id="PF00254">
    <property type="entry name" value="FKBP_C"/>
    <property type="match status" value="2"/>
</dbReference>
<dbReference type="OrthoDB" id="280278at2"/>
<evidence type="ECO:0000256" key="3">
    <source>
        <dbReference type="ARBA" id="ARBA00023110"/>
    </source>
</evidence>
<dbReference type="RefSeq" id="WP_145243553.1">
    <property type="nucleotide sequence ID" value="NZ_CP036273.1"/>
</dbReference>
<comment type="similarity">
    <text evidence="2 6">Belongs to the FKBP-type PPIase family.</text>
</comment>
<feature type="transmembrane region" description="Helical" evidence="8">
    <location>
        <begin position="15"/>
        <end position="35"/>
    </location>
</feature>
<evidence type="ECO:0000256" key="6">
    <source>
        <dbReference type="RuleBase" id="RU003915"/>
    </source>
</evidence>
<dbReference type="EC" id="5.2.1.8" evidence="6"/>
<evidence type="ECO:0000256" key="2">
    <source>
        <dbReference type="ARBA" id="ARBA00006577"/>
    </source>
</evidence>
<proteinExistence type="inferred from homology"/>
<keyword evidence="4 5" id="KW-0413">Isomerase</keyword>
<dbReference type="AlphaFoldDB" id="A0A517Y0S3"/>
<feature type="region of interest" description="Disordered" evidence="7">
    <location>
        <begin position="166"/>
        <end position="198"/>
    </location>
</feature>
<evidence type="ECO:0000259" key="9">
    <source>
        <dbReference type="PROSITE" id="PS50059"/>
    </source>
</evidence>
<evidence type="ECO:0000256" key="5">
    <source>
        <dbReference type="PROSITE-ProRule" id="PRU00277"/>
    </source>
</evidence>
<protein>
    <recommendedName>
        <fullName evidence="6">Peptidyl-prolyl cis-trans isomerase</fullName>
        <ecNumber evidence="6">5.2.1.8</ecNumber>
    </recommendedName>
</protein>
<keyword evidence="3 5" id="KW-0697">Rotamase</keyword>
<organism evidence="10 11">
    <name type="scientific">Urbifossiella limnaea</name>
    <dbReference type="NCBI Taxonomy" id="2528023"/>
    <lineage>
        <taxon>Bacteria</taxon>
        <taxon>Pseudomonadati</taxon>
        <taxon>Planctomycetota</taxon>
        <taxon>Planctomycetia</taxon>
        <taxon>Gemmatales</taxon>
        <taxon>Gemmataceae</taxon>
        <taxon>Urbifossiella</taxon>
    </lineage>
</organism>
<feature type="domain" description="PPIase FKBP-type" evidence="9">
    <location>
        <begin position="77"/>
        <end position="164"/>
    </location>
</feature>
<dbReference type="EMBL" id="CP036273">
    <property type="protein sequence ID" value="QDU23353.1"/>
    <property type="molecule type" value="Genomic_DNA"/>
</dbReference>
<evidence type="ECO:0000313" key="10">
    <source>
        <dbReference type="EMBL" id="QDU23353.1"/>
    </source>
</evidence>
<gene>
    <name evidence="10" type="primary">fbp_3</name>
    <name evidence="10" type="ORF">ETAA1_53520</name>
</gene>
<evidence type="ECO:0000256" key="8">
    <source>
        <dbReference type="SAM" id="Phobius"/>
    </source>
</evidence>
<dbReference type="SUPFAM" id="SSF54534">
    <property type="entry name" value="FKBP-like"/>
    <property type="match status" value="2"/>
</dbReference>
<dbReference type="Proteomes" id="UP000319576">
    <property type="component" value="Chromosome"/>
</dbReference>